<name>A0A2N7X7H6_9BURK</name>
<dbReference type="AlphaFoldDB" id="A0A2N7X7H6"/>
<dbReference type="CDD" id="cd06173">
    <property type="entry name" value="MFS_MefA_like"/>
    <property type="match status" value="1"/>
</dbReference>
<evidence type="ECO:0000256" key="7">
    <source>
        <dbReference type="SAM" id="Phobius"/>
    </source>
</evidence>
<feature type="transmembrane region" description="Helical" evidence="7">
    <location>
        <begin position="49"/>
        <end position="70"/>
    </location>
</feature>
<dbReference type="RefSeq" id="WP_018440136.1">
    <property type="nucleotide sequence ID" value="NZ_KB890168.1"/>
</dbReference>
<feature type="transmembrane region" description="Helical" evidence="7">
    <location>
        <begin position="346"/>
        <end position="365"/>
    </location>
</feature>
<feature type="domain" description="Major facilitator superfamily (MFS) profile" evidence="8">
    <location>
        <begin position="1"/>
        <end position="400"/>
    </location>
</feature>
<feature type="transmembrane region" description="Helical" evidence="7">
    <location>
        <begin position="285"/>
        <end position="302"/>
    </location>
</feature>
<keyword evidence="2" id="KW-0813">Transport</keyword>
<evidence type="ECO:0000313" key="10">
    <source>
        <dbReference type="Proteomes" id="UP000235777"/>
    </source>
</evidence>
<dbReference type="PANTHER" id="PTHR23513">
    <property type="entry name" value="INTEGRAL MEMBRANE EFFLUX PROTEIN-RELATED"/>
    <property type="match status" value="1"/>
</dbReference>
<dbReference type="EMBL" id="PNYC01000004">
    <property type="protein sequence ID" value="PMS37405.1"/>
    <property type="molecule type" value="Genomic_DNA"/>
</dbReference>
<gene>
    <name evidence="9" type="ORF">C0Z20_08865</name>
</gene>
<keyword evidence="3" id="KW-1003">Cell membrane</keyword>
<evidence type="ECO:0000256" key="2">
    <source>
        <dbReference type="ARBA" id="ARBA00022448"/>
    </source>
</evidence>
<dbReference type="STRING" id="863227.GCA_000373005_01583"/>
<dbReference type="Pfam" id="PF05977">
    <property type="entry name" value="MFS_3"/>
    <property type="match status" value="1"/>
</dbReference>
<dbReference type="InterPro" id="IPR036259">
    <property type="entry name" value="MFS_trans_sf"/>
</dbReference>
<dbReference type="InterPro" id="IPR010290">
    <property type="entry name" value="TM_effector"/>
</dbReference>
<keyword evidence="6 7" id="KW-0472">Membrane</keyword>
<dbReference type="OrthoDB" id="9775268at2"/>
<feature type="transmembrane region" description="Helical" evidence="7">
    <location>
        <begin position="12"/>
        <end position="29"/>
    </location>
</feature>
<evidence type="ECO:0000259" key="8">
    <source>
        <dbReference type="PROSITE" id="PS50850"/>
    </source>
</evidence>
<evidence type="ECO:0000313" key="9">
    <source>
        <dbReference type="EMBL" id="PMS37405.1"/>
    </source>
</evidence>
<evidence type="ECO:0000256" key="4">
    <source>
        <dbReference type="ARBA" id="ARBA00022692"/>
    </source>
</evidence>
<reference evidence="9 10" key="1">
    <citation type="submission" date="2018-01" db="EMBL/GenBank/DDBJ databases">
        <title>Whole genome analyses suggest that Burkholderia sensu lato contains two further novel genera in the rhizoxinica-symbiotica group Mycetohabitans gen. nov., and Trinickia gen. nov.: implications for the evolution of diazotrophy and nodulation in the Burkholderiaceae.</title>
        <authorList>
            <person name="Estrada-de los Santos P."/>
            <person name="Palmer M."/>
            <person name="Chavez-Ramirez B."/>
            <person name="Beukes C."/>
            <person name="Steenkamp E.T."/>
            <person name="Hirsch A.M."/>
            <person name="Manyaka P."/>
            <person name="Maluk M."/>
            <person name="Lafos M."/>
            <person name="Crook M."/>
            <person name="Gross E."/>
            <person name="Simon M.F."/>
            <person name="Bueno dos Reis Junior F."/>
            <person name="Poole P.S."/>
            <person name="Venter S.N."/>
            <person name="James E.K."/>
        </authorList>
    </citation>
    <scope>NUCLEOTIDE SEQUENCE [LARGE SCALE GENOMIC DNA]</scope>
    <source>
        <strain evidence="9 10">JPY 581</strain>
    </source>
</reference>
<evidence type="ECO:0000256" key="3">
    <source>
        <dbReference type="ARBA" id="ARBA00022475"/>
    </source>
</evidence>
<keyword evidence="5 7" id="KW-1133">Transmembrane helix</keyword>
<evidence type="ECO:0000256" key="6">
    <source>
        <dbReference type="ARBA" id="ARBA00023136"/>
    </source>
</evidence>
<protein>
    <submittedName>
        <fullName evidence="9">MFS transporter</fullName>
    </submittedName>
</protein>
<comment type="subcellular location">
    <subcellularLocation>
        <location evidence="1">Cell membrane</location>
        <topology evidence="1">Multi-pass membrane protein</topology>
    </subcellularLocation>
</comment>
<dbReference type="Gene3D" id="1.20.1250.20">
    <property type="entry name" value="MFS general substrate transporter like domains"/>
    <property type="match status" value="1"/>
</dbReference>
<evidence type="ECO:0000256" key="1">
    <source>
        <dbReference type="ARBA" id="ARBA00004651"/>
    </source>
</evidence>
<keyword evidence="10" id="KW-1185">Reference proteome</keyword>
<keyword evidence="4 7" id="KW-0812">Transmembrane</keyword>
<feature type="transmembrane region" description="Helical" evidence="7">
    <location>
        <begin position="308"/>
        <end position="325"/>
    </location>
</feature>
<feature type="transmembrane region" description="Helical" evidence="7">
    <location>
        <begin position="225"/>
        <end position="244"/>
    </location>
</feature>
<sequence>MKGVFRSLNNRNYRIWAAGALVSNVGTWMQRTAQDWLVLTGLTHRNATAVGIVMALQYGPQLLFLPWTGFAADYFDRRKLLLVTQAAKGVLALMLGLLTVFGAVVLWHVYVLAFLLGTVSAFDQPARQTFVYDLVGDTDLSNAIALNSTSFNAARLIGPAVAGVVVAAVGSGWAFLVNAASFVAVVWSLTLLRRDELHARVRIARTRGHFGEGLRYVWEHRELRVTAIMLFLIGTFGLNFPIYISTMSASVFHVGADRFGLLMSMMAVGSLIGALLAARRERPTFGLLLAGAAVFGGGLLMAALMPDYVLFGLALIVVGVAALTFTNSSNSLMQLSAEPSMRGRVIAIRASIALGGTPIGAPIVGWVADRLGPRCGVGVGAAAGLAAAMVAAHYLWKHRRSQSSFGKSW</sequence>
<dbReference type="Proteomes" id="UP000235777">
    <property type="component" value="Unassembled WGS sequence"/>
</dbReference>
<evidence type="ECO:0000256" key="5">
    <source>
        <dbReference type="ARBA" id="ARBA00022989"/>
    </source>
</evidence>
<dbReference type="PROSITE" id="PS50850">
    <property type="entry name" value="MFS"/>
    <property type="match status" value="1"/>
</dbReference>
<proteinExistence type="predicted"/>
<dbReference type="PANTHER" id="PTHR23513:SF11">
    <property type="entry name" value="STAPHYLOFERRIN A TRANSPORTER"/>
    <property type="match status" value="1"/>
</dbReference>
<feature type="transmembrane region" description="Helical" evidence="7">
    <location>
        <begin position="259"/>
        <end position="278"/>
    </location>
</feature>
<dbReference type="InterPro" id="IPR020846">
    <property type="entry name" value="MFS_dom"/>
</dbReference>
<feature type="transmembrane region" description="Helical" evidence="7">
    <location>
        <begin position="173"/>
        <end position="192"/>
    </location>
</feature>
<feature type="transmembrane region" description="Helical" evidence="7">
    <location>
        <begin position="377"/>
        <end position="396"/>
    </location>
</feature>
<dbReference type="SUPFAM" id="SSF103473">
    <property type="entry name" value="MFS general substrate transporter"/>
    <property type="match status" value="1"/>
</dbReference>
<feature type="transmembrane region" description="Helical" evidence="7">
    <location>
        <begin position="90"/>
        <end position="116"/>
    </location>
</feature>
<dbReference type="GO" id="GO:0005886">
    <property type="term" value="C:plasma membrane"/>
    <property type="evidence" value="ECO:0007669"/>
    <property type="project" value="UniProtKB-SubCell"/>
</dbReference>
<organism evidence="9 10">
    <name type="scientific">Trinickia symbiotica</name>
    <dbReference type="NCBI Taxonomy" id="863227"/>
    <lineage>
        <taxon>Bacteria</taxon>
        <taxon>Pseudomonadati</taxon>
        <taxon>Pseudomonadota</taxon>
        <taxon>Betaproteobacteria</taxon>
        <taxon>Burkholderiales</taxon>
        <taxon>Burkholderiaceae</taxon>
        <taxon>Trinickia</taxon>
    </lineage>
</organism>
<dbReference type="GO" id="GO:0022857">
    <property type="term" value="F:transmembrane transporter activity"/>
    <property type="evidence" value="ECO:0007669"/>
    <property type="project" value="InterPro"/>
</dbReference>
<accession>A0A2N7X7H6</accession>
<comment type="caution">
    <text evidence="9">The sequence shown here is derived from an EMBL/GenBank/DDBJ whole genome shotgun (WGS) entry which is preliminary data.</text>
</comment>